<keyword evidence="8 10" id="KW-0472">Membrane</keyword>
<feature type="transmembrane region" description="Helical" evidence="10">
    <location>
        <begin position="76"/>
        <end position="96"/>
    </location>
</feature>
<gene>
    <name evidence="12" type="ORF">DI551_03920</name>
</gene>
<evidence type="ECO:0000256" key="1">
    <source>
        <dbReference type="ARBA" id="ARBA00004651"/>
    </source>
</evidence>
<accession>A0A2W5N358</accession>
<feature type="domain" description="Cation/H+ exchanger transmembrane" evidence="11">
    <location>
        <begin position="3"/>
        <end position="397"/>
    </location>
</feature>
<evidence type="ECO:0000256" key="3">
    <source>
        <dbReference type="ARBA" id="ARBA00022475"/>
    </source>
</evidence>
<evidence type="ECO:0000259" key="11">
    <source>
        <dbReference type="Pfam" id="PF00999"/>
    </source>
</evidence>
<dbReference type="GO" id="GO:0005886">
    <property type="term" value="C:plasma membrane"/>
    <property type="evidence" value="ECO:0007669"/>
    <property type="project" value="UniProtKB-SubCell"/>
</dbReference>
<keyword evidence="4 10" id="KW-0812">Transmembrane</keyword>
<organism evidence="12 13">
    <name type="scientific">Micavibrio aeruginosavorus</name>
    <dbReference type="NCBI Taxonomy" id="349221"/>
    <lineage>
        <taxon>Bacteria</taxon>
        <taxon>Pseudomonadati</taxon>
        <taxon>Bdellovibrionota</taxon>
        <taxon>Bdellovibrionia</taxon>
        <taxon>Bdellovibrionales</taxon>
        <taxon>Pseudobdellovibrionaceae</taxon>
        <taxon>Micavibrio</taxon>
    </lineage>
</organism>
<dbReference type="NCBIfam" id="TIGR00831">
    <property type="entry name" value="a_cpa1"/>
    <property type="match status" value="1"/>
</dbReference>
<dbReference type="EMBL" id="QFQB01000017">
    <property type="protein sequence ID" value="PZQ47078.1"/>
    <property type="molecule type" value="Genomic_DNA"/>
</dbReference>
<evidence type="ECO:0000256" key="5">
    <source>
        <dbReference type="ARBA" id="ARBA00022989"/>
    </source>
</evidence>
<dbReference type="GO" id="GO:0098719">
    <property type="term" value="P:sodium ion import across plasma membrane"/>
    <property type="evidence" value="ECO:0007669"/>
    <property type="project" value="TreeGrafter"/>
</dbReference>
<proteinExistence type="inferred from homology"/>
<evidence type="ECO:0000313" key="12">
    <source>
        <dbReference type="EMBL" id="PZQ47078.1"/>
    </source>
</evidence>
<keyword evidence="6 10" id="KW-0915">Sodium</keyword>
<keyword evidence="5 10" id="KW-1133">Transmembrane helix</keyword>
<dbReference type="AlphaFoldDB" id="A0A2W5N358"/>
<comment type="function">
    <text evidence="10">Na(+)/H(+) antiporter that extrudes sodium in exchange for external protons.</text>
</comment>
<dbReference type="Gene3D" id="6.10.140.1330">
    <property type="match status" value="1"/>
</dbReference>
<feature type="transmembrane region" description="Helical" evidence="10">
    <location>
        <begin position="12"/>
        <end position="32"/>
    </location>
</feature>
<comment type="caution">
    <text evidence="12">The sequence shown here is derived from an EMBL/GenBank/DDBJ whole genome shotgun (WGS) entry which is preliminary data.</text>
</comment>
<sequence length="529" mass="58660">MALVAFLYPVATKIGISYPILLVVAGLVIGIIPSLPNVVITPDIVFLLFLPPLLFDAARHTSIHDFRKNADAIGRLAIGLTLFTTAGVAVVAHYMIPGFTWPLAFALGAIVSPPDAVAAAAAIKGLHLPKRIVAILEGESLINDATALIAYRYAVVAVVSGTFVLWEAGLQFVLVSAGGIAIGFVVGYLFTAIINRFINNATVETILTLIIPFMSWLVAEHVHLSGVLAVVTTGLVISWRAPEIFLFQTRMQVNSFWDTFVFLLNGFVFILIGLQLPVILEDVSHSKMVDMIWYGLLISGVVIIIRMVWIFPTVRISDWFARRRGLLIPPKTNGQLFIIGWSGMRGVISLATALALPLTMANGEAFPERNTILFITFVVILVTLVFQGLTLPLFIKWFKVGEPPEKEMLEERRLRLVLANSTLSFVEQQLVPKVPEQAVTEVLGRLERQVRYLNGILDEDKVTCQEDLDAQHDLFEHWMNSEQAIIDHQRDLLIQMHKKGAFSAEVLKRIEQDLDSRSLTLEGRKAVFH</sequence>
<feature type="transmembrane region" description="Helical" evidence="10">
    <location>
        <begin position="260"/>
        <end position="280"/>
    </location>
</feature>
<dbReference type="InterPro" id="IPR004705">
    <property type="entry name" value="Cation/H_exchanger_CPA1_bac"/>
</dbReference>
<name>A0A2W5N358_9BACT</name>
<dbReference type="GO" id="GO:0015386">
    <property type="term" value="F:potassium:proton antiporter activity"/>
    <property type="evidence" value="ECO:0007669"/>
    <property type="project" value="TreeGrafter"/>
</dbReference>
<dbReference type="GO" id="GO:0015385">
    <property type="term" value="F:sodium:proton antiporter activity"/>
    <property type="evidence" value="ECO:0007669"/>
    <property type="project" value="InterPro"/>
</dbReference>
<keyword evidence="7 10" id="KW-0406">Ion transport</keyword>
<evidence type="ECO:0000256" key="7">
    <source>
        <dbReference type="ARBA" id="ARBA00023065"/>
    </source>
</evidence>
<reference evidence="12 13" key="1">
    <citation type="submission" date="2017-08" db="EMBL/GenBank/DDBJ databases">
        <title>Infants hospitalized years apart are colonized by the same room-sourced microbial strains.</title>
        <authorList>
            <person name="Brooks B."/>
            <person name="Olm M.R."/>
            <person name="Firek B.A."/>
            <person name="Baker R."/>
            <person name="Thomas B.C."/>
            <person name="Morowitz M.J."/>
            <person name="Banfield J.F."/>
        </authorList>
    </citation>
    <scope>NUCLEOTIDE SEQUENCE [LARGE SCALE GENOMIC DNA]</scope>
    <source>
        <strain evidence="12">S2_005_002_R2_29</strain>
    </source>
</reference>
<dbReference type="Pfam" id="PF00999">
    <property type="entry name" value="Na_H_Exchanger"/>
    <property type="match status" value="1"/>
</dbReference>
<evidence type="ECO:0000256" key="8">
    <source>
        <dbReference type="ARBA" id="ARBA00023136"/>
    </source>
</evidence>
<keyword evidence="9 10" id="KW-0739">Sodium transport</keyword>
<feature type="transmembrane region" description="Helical" evidence="10">
    <location>
        <begin position="335"/>
        <end position="360"/>
    </location>
</feature>
<dbReference type="InterPro" id="IPR018422">
    <property type="entry name" value="Cation/H_exchanger_CPA1"/>
</dbReference>
<keyword evidence="10" id="KW-0050">Antiport</keyword>
<dbReference type="PANTHER" id="PTHR10110:SF86">
    <property type="entry name" value="SODIUM_HYDROGEN EXCHANGER 7"/>
    <property type="match status" value="1"/>
</dbReference>
<comment type="caution">
    <text evidence="10">Lacks conserved residue(s) required for the propagation of feature annotation.</text>
</comment>
<feature type="transmembrane region" description="Helical" evidence="10">
    <location>
        <begin position="172"/>
        <end position="190"/>
    </location>
</feature>
<feature type="transmembrane region" description="Helical" evidence="10">
    <location>
        <begin position="197"/>
        <end position="216"/>
    </location>
</feature>
<comment type="similarity">
    <text evidence="10">Belongs to the monovalent cation:proton antiporter 1 (CPA1) transporter (TC 2.A.36) family.</text>
</comment>
<dbReference type="GO" id="GO:0051453">
    <property type="term" value="P:regulation of intracellular pH"/>
    <property type="evidence" value="ECO:0007669"/>
    <property type="project" value="TreeGrafter"/>
</dbReference>
<protein>
    <submittedName>
        <fullName evidence="12">Na+/H+ antiporter</fullName>
    </submittedName>
</protein>
<dbReference type="InterPro" id="IPR006153">
    <property type="entry name" value="Cation/H_exchanger_TM"/>
</dbReference>
<comment type="subcellular location">
    <subcellularLocation>
        <location evidence="1 10">Cell membrane</location>
        <topology evidence="1 10">Multi-pass membrane protein</topology>
    </subcellularLocation>
</comment>
<dbReference type="Proteomes" id="UP000249417">
    <property type="component" value="Unassembled WGS sequence"/>
</dbReference>
<feature type="transmembrane region" description="Helical" evidence="10">
    <location>
        <begin position="292"/>
        <end position="314"/>
    </location>
</feature>
<keyword evidence="2 10" id="KW-0813">Transport</keyword>
<evidence type="ECO:0000256" key="9">
    <source>
        <dbReference type="ARBA" id="ARBA00023201"/>
    </source>
</evidence>
<evidence type="ECO:0000256" key="2">
    <source>
        <dbReference type="ARBA" id="ARBA00022448"/>
    </source>
</evidence>
<feature type="transmembrane region" description="Helical" evidence="10">
    <location>
        <begin position="38"/>
        <end position="55"/>
    </location>
</feature>
<evidence type="ECO:0000256" key="10">
    <source>
        <dbReference type="RuleBase" id="RU366002"/>
    </source>
</evidence>
<evidence type="ECO:0000313" key="13">
    <source>
        <dbReference type="Proteomes" id="UP000249417"/>
    </source>
</evidence>
<feature type="transmembrane region" description="Helical" evidence="10">
    <location>
        <begin position="222"/>
        <end position="239"/>
    </location>
</feature>
<feature type="transmembrane region" description="Helical" evidence="10">
    <location>
        <begin position="372"/>
        <end position="395"/>
    </location>
</feature>
<evidence type="ECO:0000256" key="4">
    <source>
        <dbReference type="ARBA" id="ARBA00022692"/>
    </source>
</evidence>
<keyword evidence="3 10" id="KW-1003">Cell membrane</keyword>
<evidence type="ECO:0000256" key="6">
    <source>
        <dbReference type="ARBA" id="ARBA00023053"/>
    </source>
</evidence>
<dbReference type="PANTHER" id="PTHR10110">
    <property type="entry name" value="SODIUM/HYDROGEN EXCHANGER"/>
    <property type="match status" value="1"/>
</dbReference>